<gene>
    <name evidence="3" type="ORF">G5A66_10800</name>
    <name evidence="2" type="ORF">G5A75_10825</name>
</gene>
<comment type="caution">
    <text evidence="3">The sequence shown here is derived from an EMBL/GenBank/DDBJ whole genome shotgun (WGS) entry which is preliminary data.</text>
</comment>
<evidence type="ECO:0000313" key="4">
    <source>
        <dbReference type="Proteomes" id="UP000528555"/>
    </source>
</evidence>
<proteinExistence type="predicted"/>
<keyword evidence="1" id="KW-0812">Transmembrane</keyword>
<keyword evidence="1" id="KW-0472">Membrane</keyword>
<reference evidence="3" key="2">
    <citation type="submission" date="2020-02" db="EMBL/GenBank/DDBJ databases">
        <authorList>
            <person name="Littmann E."/>
            <person name="Sorbara M."/>
        </authorList>
    </citation>
    <scope>NUCLEOTIDE SEQUENCE</scope>
    <source>
        <strain evidence="3">MSK.17.11</strain>
        <strain evidence="2">MSK.17.38</strain>
    </source>
</reference>
<reference evidence="4 5" key="1">
    <citation type="journal article" date="2020" name="Cell Host Microbe">
        <title>Functional and Genomic Variation between Human-Derived Isolates of Lachnospiraceae Reveals Inter- and Intra-Species Diversity.</title>
        <authorList>
            <person name="Sorbara M.T."/>
            <person name="Littmann E.R."/>
            <person name="Fontana E."/>
            <person name="Moody T.U."/>
            <person name="Kohout C.E."/>
            <person name="Gjonbalaj M."/>
            <person name="Eaton V."/>
            <person name="Seok R."/>
            <person name="Leiner I.M."/>
            <person name="Pamer E.G."/>
        </authorList>
    </citation>
    <scope>NUCLEOTIDE SEQUENCE [LARGE SCALE GENOMIC DNA]</scope>
    <source>
        <strain evidence="3 4">MSK.17.11</strain>
        <strain evidence="2 5">MSK.17.38</strain>
    </source>
</reference>
<dbReference type="Proteomes" id="UP000528555">
    <property type="component" value="Unassembled WGS sequence"/>
</dbReference>
<dbReference type="EMBL" id="JAAIUO010000008">
    <property type="protein sequence ID" value="NSK15343.1"/>
    <property type="molecule type" value="Genomic_DNA"/>
</dbReference>
<name>A0A850HMB8_9FIRM</name>
<evidence type="ECO:0000313" key="5">
    <source>
        <dbReference type="Proteomes" id="UP000701680"/>
    </source>
</evidence>
<evidence type="ECO:0000256" key="1">
    <source>
        <dbReference type="SAM" id="Phobius"/>
    </source>
</evidence>
<keyword evidence="4" id="KW-1185">Reference proteome</keyword>
<evidence type="ECO:0008006" key="6">
    <source>
        <dbReference type="Google" id="ProtNLM"/>
    </source>
</evidence>
<sequence>MSWKKRLLNIGILSAVFVVAVLFFGYLTNKGNDDMTADMGAATYPQVSFSYDGYSLNTLSGYAKRMDIVSMRDSITPVVNGCLNLSIQEYGNKIESLRYRIFSLNEKEKLLDETVKKPGEEIALEFDQEGLLTEERVLELTLNLGKDQLVHFYTRIKNGTDAHMLECLDYIRNFHESALGKVEGAGVGAAIEPSEEGDNTTFGHVTIHSDYDHVSWGELEPVVEQGERWYIKEMNSSSTSVQLEYRVRCKGEENETDLYTVKEFFRVRHIPEVNKTYLLDYDRTMDQLFDPTKVVLNEKGTLLGIQSENIPYEVNKDGSIVSFIVGEELWNYNKNTDEISLVFSFSAAENTDGRNLVAQHQLELLEMDGKGNTTFAVYGYMNRGEHEGETGVAVYCYDIETNSVEEKVFISTDISYGNVIQSLNKLAYYNVDQDTLYVMLEGTLYEYQVSEEEQTVLVKGLDDSQYTISENGHMAAYQKEGDENGAKKLEVLNLDNGKKREVTCQDSEYLKPLGFVKNDFVYGVAKAEDMGKTVFGERTLPMYKVEIQDEKSKVIKTYEVEGIFVLNAEFEDNMITLNRATKNGETYTKTAPDYITNNKEKKESNIYLESYATELKETQRRLTFENGISDKEPKVLKPKQVLFETPSVVTFDESEPKKKYFVYGHGELQGSYGKAGEAVRAADAISGVVVAEDQTYVWERGNRNLQHTISDKDEIIEGIRTKLAAQQPPAEVMKEINGGSYMDLTGCSTEELLYLIGRDRPVVAMLDSVYAVILVGYDDSSVTYVDVASGERRSVPYEEMDQMTAGSGNTYIG</sequence>
<evidence type="ECO:0000313" key="3">
    <source>
        <dbReference type="EMBL" id="NVH59116.1"/>
    </source>
</evidence>
<accession>A0A850HMB8</accession>
<dbReference type="SUPFAM" id="SSF69304">
    <property type="entry name" value="Tricorn protease N-terminal domain"/>
    <property type="match status" value="1"/>
</dbReference>
<dbReference type="RefSeq" id="WP_173815020.1">
    <property type="nucleotide sequence ID" value="NZ_JAAITX010000008.1"/>
</dbReference>
<dbReference type="EMBL" id="JAAITX010000008">
    <property type="protein sequence ID" value="NVH59116.1"/>
    <property type="molecule type" value="Genomic_DNA"/>
</dbReference>
<feature type="transmembrane region" description="Helical" evidence="1">
    <location>
        <begin position="7"/>
        <end position="27"/>
    </location>
</feature>
<protein>
    <recommendedName>
        <fullName evidence="6">Peptidase C39-like domain-containing protein</fullName>
    </recommendedName>
</protein>
<dbReference type="AlphaFoldDB" id="A0A850HMB8"/>
<organism evidence="3 4">
    <name type="scientific">Dorea phocaeensis</name>
    <dbReference type="NCBI Taxonomy" id="2040291"/>
    <lineage>
        <taxon>Bacteria</taxon>
        <taxon>Bacillati</taxon>
        <taxon>Bacillota</taxon>
        <taxon>Clostridia</taxon>
        <taxon>Lachnospirales</taxon>
        <taxon>Lachnospiraceae</taxon>
        <taxon>Dorea</taxon>
    </lineage>
</organism>
<keyword evidence="1" id="KW-1133">Transmembrane helix</keyword>
<evidence type="ECO:0000313" key="2">
    <source>
        <dbReference type="EMBL" id="NSK15343.1"/>
    </source>
</evidence>
<dbReference type="Proteomes" id="UP000701680">
    <property type="component" value="Unassembled WGS sequence"/>
</dbReference>